<reference evidence="3 4" key="1">
    <citation type="journal article" date="2013" name="Genome Announc.">
        <title>Draft Genome Sequence of an Alphaproteobacterium, Caenispirillum salinarum AK4(T), Isolated from a Solar Saltern.</title>
        <authorList>
            <person name="Khatri I."/>
            <person name="Singh A."/>
            <person name="Korpole S."/>
            <person name="Pinnaka A.K."/>
            <person name="Subramanian S."/>
        </authorList>
    </citation>
    <scope>NUCLEOTIDE SEQUENCE [LARGE SCALE GENOMIC DNA]</scope>
    <source>
        <strain evidence="3 4">AK4</strain>
    </source>
</reference>
<keyword evidence="1" id="KW-0732">Signal</keyword>
<protein>
    <submittedName>
        <fullName evidence="3">TRAP-type C4-dicarboxylate transporter</fullName>
    </submittedName>
</protein>
<evidence type="ECO:0000313" key="3">
    <source>
        <dbReference type="EMBL" id="EKV31457.1"/>
    </source>
</evidence>
<dbReference type="Pfam" id="PF03480">
    <property type="entry name" value="DctP"/>
    <property type="match status" value="1"/>
</dbReference>
<keyword evidence="2" id="KW-1133">Transmembrane helix</keyword>
<dbReference type="STRING" id="1238182.C882_3830"/>
<dbReference type="PATRIC" id="fig|1238182.3.peg.1493"/>
<dbReference type="AlphaFoldDB" id="K9H1L4"/>
<dbReference type="RefSeq" id="WP_009539938.1">
    <property type="nucleotide sequence ID" value="NZ_ANHY01000006.1"/>
</dbReference>
<dbReference type="InterPro" id="IPR018389">
    <property type="entry name" value="DctP_fam"/>
</dbReference>
<dbReference type="NCBIfam" id="NF037995">
    <property type="entry name" value="TRAP_S1"/>
    <property type="match status" value="1"/>
</dbReference>
<keyword evidence="2" id="KW-0812">Transmembrane</keyword>
<dbReference type="eggNOG" id="COG1638">
    <property type="taxonomic scope" value="Bacteria"/>
</dbReference>
<dbReference type="OrthoDB" id="9803763at2"/>
<dbReference type="PANTHER" id="PTHR33376">
    <property type="match status" value="1"/>
</dbReference>
<dbReference type="PANTHER" id="PTHR33376:SF15">
    <property type="entry name" value="BLL6794 PROTEIN"/>
    <property type="match status" value="1"/>
</dbReference>
<feature type="transmembrane region" description="Helical" evidence="2">
    <location>
        <begin position="12"/>
        <end position="33"/>
    </location>
</feature>
<proteinExistence type="predicted"/>
<dbReference type="Proteomes" id="UP000009881">
    <property type="component" value="Unassembled WGS sequence"/>
</dbReference>
<dbReference type="InterPro" id="IPR038404">
    <property type="entry name" value="TRAP_DctP_sf"/>
</dbReference>
<keyword evidence="4" id="KW-1185">Reference proteome</keyword>
<dbReference type="Gene3D" id="3.40.190.170">
    <property type="entry name" value="Bacterial extracellular solute-binding protein, family 7"/>
    <property type="match status" value="1"/>
</dbReference>
<dbReference type="SUPFAM" id="SSF53850">
    <property type="entry name" value="Periplasmic binding protein-like II"/>
    <property type="match status" value="1"/>
</dbReference>
<name>K9H1L4_9PROT</name>
<dbReference type="GO" id="GO:0055085">
    <property type="term" value="P:transmembrane transport"/>
    <property type="evidence" value="ECO:0007669"/>
    <property type="project" value="InterPro"/>
</dbReference>
<organism evidence="3 4">
    <name type="scientific">Caenispirillum salinarum AK4</name>
    <dbReference type="NCBI Taxonomy" id="1238182"/>
    <lineage>
        <taxon>Bacteria</taxon>
        <taxon>Pseudomonadati</taxon>
        <taxon>Pseudomonadota</taxon>
        <taxon>Alphaproteobacteria</taxon>
        <taxon>Rhodospirillales</taxon>
        <taxon>Novispirillaceae</taxon>
        <taxon>Caenispirillum</taxon>
    </lineage>
</organism>
<evidence type="ECO:0000256" key="1">
    <source>
        <dbReference type="ARBA" id="ARBA00022729"/>
    </source>
</evidence>
<keyword evidence="2" id="KW-0472">Membrane</keyword>
<gene>
    <name evidence="3" type="ORF">C882_3830</name>
</gene>
<evidence type="ECO:0000256" key="2">
    <source>
        <dbReference type="SAM" id="Phobius"/>
    </source>
</evidence>
<dbReference type="EMBL" id="ANHY01000006">
    <property type="protein sequence ID" value="EKV31457.1"/>
    <property type="molecule type" value="Genomic_DNA"/>
</dbReference>
<comment type="caution">
    <text evidence="3">The sequence shown here is derived from an EMBL/GenBank/DDBJ whole genome shotgun (WGS) entry which is preliminary data.</text>
</comment>
<sequence length="354" mass="37755">MRVGCNGLVGRAARPAVTVMVMAGLLAVLAVGIGGRATDAGAATPTIRISSENTADHVQTRVLRLFAERLEDRLDGRVRVEVHDSAALFRGRDVVEAVAAGRVDVAVPGMWHLDRYEPDFAVFLLPMFYGREDTVNHAIRDGAAGRTLNARLEAATGVRVLGRWIDLGRTHLFTRGATIEDPADIKGLRLRVAGGEGNAARIRALGAEAVLIPWPDLPPALESGSIDGTLTSAGTVVSASLWTRGIDGAYLDSQYFAQYVPIVSPRLWGRLPDDVRTAMTETWDAVVEDGRAMAAAAQEEAVARLAAEGVRIVRPSPDVLAATRADLMAHQVGIVRALGLDPALVEAVRTALER</sequence>
<accession>K9H1L4</accession>
<evidence type="ECO:0000313" key="4">
    <source>
        <dbReference type="Proteomes" id="UP000009881"/>
    </source>
</evidence>